<feature type="compositionally biased region" description="Low complexity" evidence="1">
    <location>
        <begin position="438"/>
        <end position="453"/>
    </location>
</feature>
<feature type="compositionally biased region" description="Pro residues" evidence="1">
    <location>
        <begin position="454"/>
        <end position="465"/>
    </location>
</feature>
<feature type="region of interest" description="Disordered" evidence="1">
    <location>
        <begin position="42"/>
        <end position="194"/>
    </location>
</feature>
<organism evidence="3 4">
    <name type="scientific">Elliptochloris bilobata</name>
    <dbReference type="NCBI Taxonomy" id="381761"/>
    <lineage>
        <taxon>Eukaryota</taxon>
        <taxon>Viridiplantae</taxon>
        <taxon>Chlorophyta</taxon>
        <taxon>core chlorophytes</taxon>
        <taxon>Trebouxiophyceae</taxon>
        <taxon>Trebouxiophyceae incertae sedis</taxon>
        <taxon>Elliptochloris clade</taxon>
        <taxon>Elliptochloris</taxon>
    </lineage>
</organism>
<evidence type="ECO:0000256" key="1">
    <source>
        <dbReference type="SAM" id="MobiDB-lite"/>
    </source>
</evidence>
<dbReference type="GO" id="GO:0045945">
    <property type="term" value="P:positive regulation of transcription by RNA polymerase III"/>
    <property type="evidence" value="ECO:0007669"/>
    <property type="project" value="TreeGrafter"/>
</dbReference>
<feature type="region of interest" description="Disordered" evidence="1">
    <location>
        <begin position="645"/>
        <end position="671"/>
    </location>
</feature>
<sequence length="720" mass="74440">MTSEGVHARGPVLQYPCVCDEPPPGVFITEEAFRRYAGLHSTPAPAAQGAQTAPLRGAPCGEASSRSASLQRRERRVAKDSPSVLPPAAGLIAGAGGAVQRPSEQTEARAGDSGGPAAAAQTGDGGAAAAASAQGGGAAAAPQPPELDPPAGPATDAPPEPDVAPKGVPRARPKKGGPKGGGRKARGPSTADMLNPNNAAYDALFAAEYAAQRAAAAAARPAAGDLRMAQRAPVWSKLSAEEHAWFLENAGERLRGRAVAKLAALAERLREERRCYLDVAWAGATADRARYHHMNPPVAALVEADTARRRARVRMQPRLWRLHASLPLPPLAECATAKPLKHLRSAGACGAAGAFRPPPEGSPLPLGSEGPLTGDHPAATNGDHGGTCAGDAGADADVASPYTQYETWQLGAMRLLTRARTHACLAPPDPDPDPKQPPATWAEAVAAAAAPPSVAAPPGPTPEPAPALVVRASAEYLGEREADEEETTAAEMARWWAALRLRPGAQLLVGHVGAASGRLLRCERRTADDLADVAAAGAVAPPFLCALLAEVAKRLMAAPPGRYLLTHAPGGSSLGLWRALPVDLGDSQGQAPPLPCDAAAAAAGSVVDLWAAHTNSGAIDPDHMPFAPRRWRPTDPNVPQVPFTFALRPAPPRGPGKRGRSGGAGAAQVGRFSGKRARVRKLMPSAWTIGQRLDWDEGLSRGDCFSQQDYTRQLAEDLGA</sequence>
<proteinExistence type="predicted"/>
<accession>A0AAW1QN35</accession>
<feature type="compositionally biased region" description="Low complexity" evidence="1">
    <location>
        <begin position="42"/>
        <end position="54"/>
    </location>
</feature>
<feature type="region of interest" description="Disordered" evidence="1">
    <location>
        <begin position="354"/>
        <end position="388"/>
    </location>
</feature>
<feature type="region of interest" description="Disordered" evidence="1">
    <location>
        <begin position="423"/>
        <end position="465"/>
    </location>
</feature>
<dbReference type="PANTHER" id="PTHR14633:SF3">
    <property type="entry name" value="LITTLE ELONGATION COMPLEX SUBUNIT 2"/>
    <property type="match status" value="1"/>
</dbReference>
<dbReference type="EMBL" id="JALJOU010000083">
    <property type="protein sequence ID" value="KAK9822802.1"/>
    <property type="molecule type" value="Genomic_DNA"/>
</dbReference>
<dbReference type="AlphaFoldDB" id="A0AAW1QN35"/>
<feature type="compositionally biased region" description="Low complexity" evidence="1">
    <location>
        <begin position="115"/>
        <end position="133"/>
    </location>
</feature>
<evidence type="ECO:0000313" key="3">
    <source>
        <dbReference type="EMBL" id="KAK9822802.1"/>
    </source>
</evidence>
<name>A0AAW1QN35_9CHLO</name>
<feature type="domain" description="Little elongation complex subunit 2 C-terminal" evidence="2">
    <location>
        <begin position="485"/>
        <end position="580"/>
    </location>
</feature>
<dbReference type="GO" id="GO:0042795">
    <property type="term" value="P:snRNA transcription by RNA polymerase II"/>
    <property type="evidence" value="ECO:0007669"/>
    <property type="project" value="TreeGrafter"/>
</dbReference>
<comment type="caution">
    <text evidence="3">The sequence shown here is derived from an EMBL/GenBank/DDBJ whole genome shotgun (WGS) entry which is preliminary data.</text>
</comment>
<evidence type="ECO:0000313" key="4">
    <source>
        <dbReference type="Proteomes" id="UP001445335"/>
    </source>
</evidence>
<feature type="compositionally biased region" description="Basic residues" evidence="1">
    <location>
        <begin position="169"/>
        <end position="186"/>
    </location>
</feature>
<evidence type="ECO:0000259" key="2">
    <source>
        <dbReference type="Pfam" id="PF10505"/>
    </source>
</evidence>
<dbReference type="GO" id="GO:0042796">
    <property type="term" value="P:snRNA transcription by RNA polymerase III"/>
    <property type="evidence" value="ECO:0007669"/>
    <property type="project" value="TreeGrafter"/>
</dbReference>
<dbReference type="GO" id="GO:0008023">
    <property type="term" value="C:transcription elongation factor complex"/>
    <property type="evidence" value="ECO:0007669"/>
    <property type="project" value="InterPro"/>
</dbReference>
<feature type="compositionally biased region" description="Pro residues" evidence="1">
    <location>
        <begin position="142"/>
        <end position="162"/>
    </location>
</feature>
<keyword evidence="4" id="KW-1185">Reference proteome</keyword>
<dbReference type="InterPro" id="IPR019535">
    <property type="entry name" value="ICE2_C"/>
</dbReference>
<reference evidence="3 4" key="1">
    <citation type="journal article" date="2024" name="Nat. Commun.">
        <title>Phylogenomics reveals the evolutionary origins of lichenization in chlorophyte algae.</title>
        <authorList>
            <person name="Puginier C."/>
            <person name="Libourel C."/>
            <person name="Otte J."/>
            <person name="Skaloud P."/>
            <person name="Haon M."/>
            <person name="Grisel S."/>
            <person name="Petersen M."/>
            <person name="Berrin J.G."/>
            <person name="Delaux P.M."/>
            <person name="Dal Grande F."/>
            <person name="Keller J."/>
        </authorList>
    </citation>
    <scope>NUCLEOTIDE SEQUENCE [LARGE SCALE GENOMIC DNA]</scope>
    <source>
        <strain evidence="3 4">SAG 245.80</strain>
    </source>
</reference>
<feature type="compositionally biased region" description="Low complexity" evidence="1">
    <location>
        <begin position="363"/>
        <end position="372"/>
    </location>
</feature>
<dbReference type="Proteomes" id="UP001445335">
    <property type="component" value="Unassembled WGS sequence"/>
</dbReference>
<gene>
    <name evidence="3" type="ORF">WJX81_000125</name>
</gene>
<dbReference type="Pfam" id="PF10505">
    <property type="entry name" value="NARG2_C"/>
    <property type="match status" value="1"/>
</dbReference>
<dbReference type="PANTHER" id="PTHR14633">
    <property type="entry name" value="LITTLE ELONGATION COMPLEX SUBUNIT 2"/>
    <property type="match status" value="1"/>
</dbReference>
<protein>
    <recommendedName>
        <fullName evidence="2">Little elongation complex subunit 2 C-terminal domain-containing protein</fullName>
    </recommendedName>
</protein>